<keyword evidence="1" id="KW-0175">Coiled coil</keyword>
<proteinExistence type="predicted"/>
<evidence type="ECO:0000313" key="3">
    <source>
        <dbReference type="Proteomes" id="UP000274429"/>
    </source>
</evidence>
<evidence type="ECO:0000256" key="1">
    <source>
        <dbReference type="SAM" id="Coils"/>
    </source>
</evidence>
<reference evidence="4" key="1">
    <citation type="submission" date="2017-02" db="UniProtKB">
        <authorList>
            <consortium name="WormBaseParasite"/>
        </authorList>
    </citation>
    <scope>IDENTIFICATION</scope>
</reference>
<evidence type="ECO:0000313" key="2">
    <source>
        <dbReference type="EMBL" id="VDM24365.1"/>
    </source>
</evidence>
<dbReference type="Proteomes" id="UP000274429">
    <property type="component" value="Unassembled WGS sequence"/>
</dbReference>
<evidence type="ECO:0000313" key="4">
    <source>
        <dbReference type="WBParaSite" id="TTAC_0000419501-mRNA-1"/>
    </source>
</evidence>
<dbReference type="AlphaFoldDB" id="A0A0R3WTV5"/>
<dbReference type="OrthoDB" id="10605212at2759"/>
<keyword evidence="3" id="KW-1185">Reference proteome</keyword>
<accession>A0A0R3WTV5</accession>
<dbReference type="WBParaSite" id="TTAC_0000419501-mRNA-1">
    <property type="protein sequence ID" value="TTAC_0000419501-mRNA-1"/>
    <property type="gene ID" value="TTAC_0000419501"/>
</dbReference>
<organism evidence="4">
    <name type="scientific">Hydatigena taeniaeformis</name>
    <name type="common">Feline tapeworm</name>
    <name type="synonym">Taenia taeniaeformis</name>
    <dbReference type="NCBI Taxonomy" id="6205"/>
    <lineage>
        <taxon>Eukaryota</taxon>
        <taxon>Metazoa</taxon>
        <taxon>Spiralia</taxon>
        <taxon>Lophotrochozoa</taxon>
        <taxon>Platyhelminthes</taxon>
        <taxon>Cestoda</taxon>
        <taxon>Eucestoda</taxon>
        <taxon>Cyclophyllidea</taxon>
        <taxon>Taeniidae</taxon>
        <taxon>Hydatigera</taxon>
    </lineage>
</organism>
<gene>
    <name evidence="2" type="ORF">TTAC_LOCUS4180</name>
</gene>
<feature type="coiled-coil region" evidence="1">
    <location>
        <begin position="75"/>
        <end position="102"/>
    </location>
</feature>
<dbReference type="EMBL" id="UYWX01003848">
    <property type="protein sequence ID" value="VDM24365.1"/>
    <property type="molecule type" value="Genomic_DNA"/>
</dbReference>
<sequence length="123" mass="13347">SELQPSPLKNGLPVLPEALAVSERSTLPLAVPPNSTLLNTLHSGVASFSIAPAGMGTAVVESTSVGGEGQQLMHQQYYQDRIQRLERELESVRRQASRHVDVSFINAPVGVLLTQCYHDLLLF</sequence>
<protein>
    <submittedName>
        <fullName evidence="4">TLE_N domain-containing protein</fullName>
    </submittedName>
</protein>
<reference evidence="2 3" key="2">
    <citation type="submission" date="2018-11" db="EMBL/GenBank/DDBJ databases">
        <authorList>
            <consortium name="Pathogen Informatics"/>
        </authorList>
    </citation>
    <scope>NUCLEOTIDE SEQUENCE [LARGE SCALE GENOMIC DNA]</scope>
</reference>
<name>A0A0R3WTV5_HYDTA</name>